<gene>
    <name evidence="2" type="ORF">CCALI_00951</name>
</gene>
<dbReference type="AlphaFoldDB" id="S0EU34"/>
<keyword evidence="1" id="KW-0472">Membrane</keyword>
<dbReference type="STRING" id="454171.CP488_00202"/>
<evidence type="ECO:0000256" key="1">
    <source>
        <dbReference type="SAM" id="Phobius"/>
    </source>
</evidence>
<organism evidence="2 3">
    <name type="scientific">Chthonomonas calidirosea (strain DSM 23976 / ICMP 18418 / T49)</name>
    <dbReference type="NCBI Taxonomy" id="1303518"/>
    <lineage>
        <taxon>Bacteria</taxon>
        <taxon>Bacillati</taxon>
        <taxon>Armatimonadota</taxon>
        <taxon>Chthonomonadia</taxon>
        <taxon>Chthonomonadales</taxon>
        <taxon>Chthonomonadaceae</taxon>
        <taxon>Chthonomonas</taxon>
    </lineage>
</organism>
<feature type="transmembrane region" description="Helical" evidence="1">
    <location>
        <begin position="41"/>
        <end position="63"/>
    </location>
</feature>
<dbReference type="RefSeq" id="WP_016482326.1">
    <property type="nucleotide sequence ID" value="NC_021487.1"/>
</dbReference>
<reference evidence="3" key="1">
    <citation type="submission" date="2013-03" db="EMBL/GenBank/DDBJ databases">
        <title>Genome sequence of Chthonomonas calidirosea, the first sequenced genome from the Armatimonadetes phylum (formally candidate division OP10).</title>
        <authorList>
            <person name="Lee K.C.Y."/>
            <person name="Morgan X.C."/>
            <person name="Dunfield P.F."/>
            <person name="Tamas I."/>
            <person name="Houghton K.M."/>
            <person name="Vyssotski M."/>
            <person name="Ryan J.L.J."/>
            <person name="Lagutin K."/>
            <person name="McDonald I.R."/>
            <person name="Stott M.B."/>
        </authorList>
    </citation>
    <scope>NUCLEOTIDE SEQUENCE [LARGE SCALE GENOMIC DNA]</scope>
    <source>
        <strain evidence="3">DSM 23976 / ICMP 18418 / T49</strain>
    </source>
</reference>
<evidence type="ECO:0000313" key="2">
    <source>
        <dbReference type="EMBL" id="CCW34773.1"/>
    </source>
</evidence>
<name>S0EU34_CHTCT</name>
<proteinExistence type="predicted"/>
<dbReference type="Proteomes" id="UP000014227">
    <property type="component" value="Chromosome I"/>
</dbReference>
<keyword evidence="3" id="KW-1185">Reference proteome</keyword>
<protein>
    <submittedName>
        <fullName evidence="2">Uncharacterized protein</fullName>
    </submittedName>
</protein>
<dbReference type="KEGG" id="ccz:CCALI_00951"/>
<sequence length="297" mass="34254">MPSRREAWHPFPSRARWEHAPVDAQIREFLRVQRLQCRTMSWYLILLIMGLPLFMAWMLITLIKSNVAGFLGGGLVYALCWTGFLGLGGCWKRWESAWESALCQLHPEGKEGLESLLQMGVQFFVAYQIGYWQAKEFMGLCGEFVRWGQSYEALYNDPPQLYTEARYPLMTWFWPELVRLLEGVEAGDRGWWKGAYLEFLHRFLSVSLLSKGQSLAGLPRRFVLADLRALGKVGDAASKRWLELLVYVPDPELKQVVEQSLASLEDYFASHAGKELLRAQREEKWELLHPTSGSETE</sequence>
<accession>S0EU34</accession>
<dbReference type="PATRIC" id="fig|1303518.3.peg.962"/>
<dbReference type="EMBL" id="HF951689">
    <property type="protein sequence ID" value="CCW34773.1"/>
    <property type="molecule type" value="Genomic_DNA"/>
</dbReference>
<dbReference type="InParanoid" id="S0EU34"/>
<feature type="transmembrane region" description="Helical" evidence="1">
    <location>
        <begin position="69"/>
        <end position="91"/>
    </location>
</feature>
<keyword evidence="1" id="KW-1133">Transmembrane helix</keyword>
<keyword evidence="1" id="KW-0812">Transmembrane</keyword>
<evidence type="ECO:0000313" key="3">
    <source>
        <dbReference type="Proteomes" id="UP000014227"/>
    </source>
</evidence>
<dbReference type="HOGENOM" id="CLU_935953_0_0_0"/>